<gene>
    <name evidence="2" type="ORF">OXPF_23980</name>
</gene>
<proteinExistence type="predicted"/>
<accession>A0A0P8YB14</accession>
<protein>
    <submittedName>
        <fullName evidence="2">Uncharacterized protein</fullName>
    </submittedName>
</protein>
<keyword evidence="3" id="KW-1185">Reference proteome</keyword>
<keyword evidence="1" id="KW-0812">Transmembrane</keyword>
<dbReference type="AlphaFoldDB" id="A0A0P8YB14"/>
<dbReference type="EMBL" id="LKET01000032">
    <property type="protein sequence ID" value="KPU44230.1"/>
    <property type="molecule type" value="Genomic_DNA"/>
</dbReference>
<comment type="caution">
    <text evidence="2">The sequence shown here is derived from an EMBL/GenBank/DDBJ whole genome shotgun (WGS) entry which is preliminary data.</text>
</comment>
<feature type="transmembrane region" description="Helical" evidence="1">
    <location>
        <begin position="23"/>
        <end position="42"/>
    </location>
</feature>
<evidence type="ECO:0000313" key="3">
    <source>
        <dbReference type="Proteomes" id="UP000050326"/>
    </source>
</evidence>
<organism evidence="2 3">
    <name type="scientific">Oxobacter pfennigii</name>
    <dbReference type="NCBI Taxonomy" id="36849"/>
    <lineage>
        <taxon>Bacteria</taxon>
        <taxon>Bacillati</taxon>
        <taxon>Bacillota</taxon>
        <taxon>Clostridia</taxon>
        <taxon>Eubacteriales</taxon>
        <taxon>Clostridiaceae</taxon>
        <taxon>Oxobacter</taxon>
    </lineage>
</organism>
<name>A0A0P8YB14_9CLOT</name>
<evidence type="ECO:0000256" key="1">
    <source>
        <dbReference type="SAM" id="Phobius"/>
    </source>
</evidence>
<reference evidence="2 3" key="1">
    <citation type="submission" date="2015-09" db="EMBL/GenBank/DDBJ databases">
        <title>Genome sequence of Oxobacter pfennigii DSM 3222.</title>
        <authorList>
            <person name="Poehlein A."/>
            <person name="Bengelsdorf F.R."/>
            <person name="Schiel-Bengelsdorf B."/>
            <person name="Duerre P."/>
            <person name="Daniel R."/>
        </authorList>
    </citation>
    <scope>NUCLEOTIDE SEQUENCE [LARGE SCALE GENOMIC DNA]</scope>
    <source>
        <strain evidence="2 3">DSM 3222</strain>
    </source>
</reference>
<dbReference type="Proteomes" id="UP000050326">
    <property type="component" value="Unassembled WGS sequence"/>
</dbReference>
<evidence type="ECO:0000313" key="2">
    <source>
        <dbReference type="EMBL" id="KPU44230.1"/>
    </source>
</evidence>
<keyword evidence="1" id="KW-1133">Transmembrane helix</keyword>
<keyword evidence="1" id="KW-0472">Membrane</keyword>
<sequence length="75" mass="7958">MAFWGYGVYDNYKNYQDPFERTLIDVGVLFIGAFLGVSVGTATATATALATTVGLGIVISLGGSVIKNVYYGKKI</sequence>
<feature type="transmembrane region" description="Helical" evidence="1">
    <location>
        <begin position="48"/>
        <end position="70"/>
    </location>
</feature>